<dbReference type="EMBL" id="JXTC01000103">
    <property type="protein sequence ID" value="PON88631.1"/>
    <property type="molecule type" value="Genomic_DNA"/>
</dbReference>
<name>A0A2P5ESV9_TREOI</name>
<dbReference type="InterPro" id="IPR051504">
    <property type="entry name" value="Plant_metabolite_acyltrans"/>
</dbReference>
<dbReference type="STRING" id="63057.A0A2P5ESV9"/>
<gene>
    <name evidence="3" type="ORF">TorRG33x02_155360</name>
</gene>
<evidence type="ECO:0000313" key="4">
    <source>
        <dbReference type="Proteomes" id="UP000237000"/>
    </source>
</evidence>
<dbReference type="GO" id="GO:0016747">
    <property type="term" value="F:acyltransferase activity, transferring groups other than amino-acyl groups"/>
    <property type="evidence" value="ECO:0007669"/>
    <property type="project" value="UniProtKB-ARBA"/>
</dbReference>
<comment type="caution">
    <text evidence="3">The sequence shown here is derived from an EMBL/GenBank/DDBJ whole genome shotgun (WGS) entry which is preliminary data.</text>
</comment>
<keyword evidence="2" id="KW-0012">Acyltransferase</keyword>
<reference evidence="4" key="1">
    <citation type="submission" date="2016-06" db="EMBL/GenBank/DDBJ databases">
        <title>Parallel loss of symbiosis genes in relatives of nitrogen-fixing non-legume Parasponia.</title>
        <authorList>
            <person name="Van Velzen R."/>
            <person name="Holmer R."/>
            <person name="Bu F."/>
            <person name="Rutten L."/>
            <person name="Van Zeijl A."/>
            <person name="Liu W."/>
            <person name="Santuari L."/>
            <person name="Cao Q."/>
            <person name="Sharma T."/>
            <person name="Shen D."/>
            <person name="Roswanjaya Y."/>
            <person name="Wardhani T."/>
            <person name="Kalhor M.S."/>
            <person name="Jansen J."/>
            <person name="Van den Hoogen J."/>
            <person name="Gungor B."/>
            <person name="Hartog M."/>
            <person name="Hontelez J."/>
            <person name="Verver J."/>
            <person name="Yang W.-C."/>
            <person name="Schijlen E."/>
            <person name="Repin R."/>
            <person name="Schilthuizen M."/>
            <person name="Schranz E."/>
            <person name="Heidstra R."/>
            <person name="Miyata K."/>
            <person name="Fedorova E."/>
            <person name="Kohlen W."/>
            <person name="Bisseling T."/>
            <person name="Smit S."/>
            <person name="Geurts R."/>
        </authorList>
    </citation>
    <scope>NUCLEOTIDE SEQUENCE [LARGE SCALE GENOMIC DNA]</scope>
    <source>
        <strain evidence="4">cv. RG33-2</strain>
    </source>
</reference>
<dbReference type="Proteomes" id="UP000237000">
    <property type="component" value="Unassembled WGS sequence"/>
</dbReference>
<dbReference type="OrthoDB" id="1862401at2759"/>
<protein>
    <submittedName>
        <fullName evidence="3">Transferase</fullName>
    </submittedName>
</protein>
<sequence length="108" mass="11995">MAHAQSKNFTSLSREPSAALREVDASVALLLALQVCIFPYSGICIGVRFSHAAADGRSINQFMKSWASVCERRGDSSWLDESESLIPYHDRAEIEDPDGLEPILLNEW</sequence>
<evidence type="ECO:0000256" key="1">
    <source>
        <dbReference type="ARBA" id="ARBA00022679"/>
    </source>
</evidence>
<evidence type="ECO:0000313" key="3">
    <source>
        <dbReference type="EMBL" id="PON88631.1"/>
    </source>
</evidence>
<proteinExistence type="predicted"/>
<dbReference type="InterPro" id="IPR023213">
    <property type="entry name" value="CAT-like_dom_sf"/>
</dbReference>
<accession>A0A2P5ESV9</accession>
<dbReference type="Pfam" id="PF02458">
    <property type="entry name" value="Transferase"/>
    <property type="match status" value="1"/>
</dbReference>
<dbReference type="PANTHER" id="PTHR31625">
    <property type="match status" value="1"/>
</dbReference>
<dbReference type="Gene3D" id="3.30.559.10">
    <property type="entry name" value="Chloramphenicol acetyltransferase-like domain"/>
    <property type="match status" value="1"/>
</dbReference>
<keyword evidence="4" id="KW-1185">Reference proteome</keyword>
<keyword evidence="1 3" id="KW-0808">Transferase</keyword>
<dbReference type="InParanoid" id="A0A2P5ESV9"/>
<organism evidence="3 4">
    <name type="scientific">Trema orientale</name>
    <name type="common">Charcoal tree</name>
    <name type="synonym">Celtis orientalis</name>
    <dbReference type="NCBI Taxonomy" id="63057"/>
    <lineage>
        <taxon>Eukaryota</taxon>
        <taxon>Viridiplantae</taxon>
        <taxon>Streptophyta</taxon>
        <taxon>Embryophyta</taxon>
        <taxon>Tracheophyta</taxon>
        <taxon>Spermatophyta</taxon>
        <taxon>Magnoliopsida</taxon>
        <taxon>eudicotyledons</taxon>
        <taxon>Gunneridae</taxon>
        <taxon>Pentapetalae</taxon>
        <taxon>rosids</taxon>
        <taxon>fabids</taxon>
        <taxon>Rosales</taxon>
        <taxon>Cannabaceae</taxon>
        <taxon>Trema</taxon>
    </lineage>
</organism>
<evidence type="ECO:0000256" key="2">
    <source>
        <dbReference type="ARBA" id="ARBA00023315"/>
    </source>
</evidence>
<dbReference type="AlphaFoldDB" id="A0A2P5ESV9"/>